<feature type="domain" description="XdhC- CoxI" evidence="1">
    <location>
        <begin position="44"/>
        <end position="107"/>
    </location>
</feature>
<sequence length="385" mass="39191">MPQIRPASPMAPHPTRAAPRRLAETSRGYRGSMLQLASALLPVLRGGEPVAVVTVARITRSAPRGIGTAMALTRSGDVIGSISGGCVEGDAILLATEVLATGCSRTADLGFSDDAAHAAGLACGGSVAVVVHRIEPTDAAAIAALGSAAEDRPTAVGLVSSGAHAGRIIDLAGADALDDTRMLENAYDGCEVLALVHRPRPELVIVGAGDHAMALARVGSAAGFAVTVCDVWERLVTAERFPTADRLVVGLPADELRGLVSDPARAAVCVLTHDERVDVPAIAAALRHGVGFVGAMGARSTVAHRAHLLRESGVADGELARLRSPLGLDLGGASPTETAIAVLAEIVAARHGAPGSPLRDGDGPLHRRPTTADAVCIPSLQDVTR</sequence>
<dbReference type="Proteomes" id="UP000321034">
    <property type="component" value="Unassembled WGS sequence"/>
</dbReference>
<dbReference type="PANTHER" id="PTHR30388:SF4">
    <property type="entry name" value="MOLYBDENUM COFACTOR INSERTION CHAPERONE PAOD"/>
    <property type="match status" value="1"/>
</dbReference>
<dbReference type="Pfam" id="PF02625">
    <property type="entry name" value="XdhC_CoxI"/>
    <property type="match status" value="1"/>
</dbReference>
<comment type="caution">
    <text evidence="3">The sequence shown here is derived from an EMBL/GenBank/DDBJ whole genome shotgun (WGS) entry which is preliminary data.</text>
</comment>
<evidence type="ECO:0000313" key="3">
    <source>
        <dbReference type="EMBL" id="TXK09452.1"/>
    </source>
</evidence>
<dbReference type="Pfam" id="PF13478">
    <property type="entry name" value="XdhC_C"/>
    <property type="match status" value="1"/>
</dbReference>
<keyword evidence="4" id="KW-1185">Reference proteome</keyword>
<evidence type="ECO:0000259" key="1">
    <source>
        <dbReference type="Pfam" id="PF02625"/>
    </source>
</evidence>
<protein>
    <submittedName>
        <fullName evidence="3">XdhC family protein</fullName>
    </submittedName>
</protein>
<name>A0A5C8HVZ5_9MICO</name>
<accession>A0A5C8HVZ5</accession>
<evidence type="ECO:0000313" key="4">
    <source>
        <dbReference type="Proteomes" id="UP000321034"/>
    </source>
</evidence>
<dbReference type="SUPFAM" id="SSF51984">
    <property type="entry name" value="MurCD N-terminal domain"/>
    <property type="match status" value="1"/>
</dbReference>
<feature type="domain" description="XdhC Rossmann" evidence="2">
    <location>
        <begin position="203"/>
        <end position="346"/>
    </location>
</feature>
<dbReference type="InterPro" id="IPR052698">
    <property type="entry name" value="MoCofactor_Util/Proc"/>
</dbReference>
<organism evidence="3 4">
    <name type="scientific">Microbacterium hatanonis</name>
    <dbReference type="NCBI Taxonomy" id="404366"/>
    <lineage>
        <taxon>Bacteria</taxon>
        <taxon>Bacillati</taxon>
        <taxon>Actinomycetota</taxon>
        <taxon>Actinomycetes</taxon>
        <taxon>Micrococcales</taxon>
        <taxon>Microbacteriaceae</taxon>
        <taxon>Microbacterium</taxon>
    </lineage>
</organism>
<dbReference type="Gene3D" id="3.40.50.720">
    <property type="entry name" value="NAD(P)-binding Rossmann-like Domain"/>
    <property type="match status" value="1"/>
</dbReference>
<dbReference type="InterPro" id="IPR027051">
    <property type="entry name" value="XdhC_Rossmann_dom"/>
</dbReference>
<proteinExistence type="predicted"/>
<dbReference type="EMBL" id="VRSV01000002">
    <property type="protein sequence ID" value="TXK09452.1"/>
    <property type="molecule type" value="Genomic_DNA"/>
</dbReference>
<evidence type="ECO:0000259" key="2">
    <source>
        <dbReference type="Pfam" id="PF13478"/>
    </source>
</evidence>
<gene>
    <name evidence="3" type="ORF">FVP77_10990</name>
</gene>
<dbReference type="PANTHER" id="PTHR30388">
    <property type="entry name" value="ALDEHYDE OXIDOREDUCTASE MOLYBDENUM COFACTOR ASSEMBLY PROTEIN"/>
    <property type="match status" value="1"/>
</dbReference>
<dbReference type="InterPro" id="IPR003777">
    <property type="entry name" value="XdhC_CoxI"/>
</dbReference>
<dbReference type="OrthoDB" id="9815497at2"/>
<reference evidence="3 4" key="1">
    <citation type="submission" date="2019-08" db="EMBL/GenBank/DDBJ databases">
        <authorList>
            <person name="Dong K."/>
        </authorList>
    </citation>
    <scope>NUCLEOTIDE SEQUENCE [LARGE SCALE GENOMIC DNA]</scope>
    <source>
        <strain evidence="3 4">JCM14558</strain>
    </source>
</reference>
<dbReference type="AlphaFoldDB" id="A0A5C8HVZ5"/>